<dbReference type="AlphaFoldDB" id="A0A397T408"/>
<sequence>MSKTVVPFVCKWPDAHSEPSSLTTKGIFNFIAFKRGHQVYSCPWEDCKTQLNNITMLKGDTSEYDSYSCLLNVSSQKNEDDKVWEAYCSIYDPKIIEEVVAGFELARAFIILPDCYYVLCFIRLN</sequence>
<evidence type="ECO:0000313" key="1">
    <source>
        <dbReference type="EMBL" id="RIA91035.1"/>
    </source>
</evidence>
<name>A0A397T408_9GLOM</name>
<reference evidence="1 2" key="1">
    <citation type="submission" date="2018-06" db="EMBL/GenBank/DDBJ databases">
        <title>Comparative genomics reveals the genomic features of Rhizophagus irregularis, R. cerebriforme, R. diaphanum and Gigaspora rosea, and their symbiotic lifestyle signature.</title>
        <authorList>
            <person name="Morin E."/>
            <person name="San Clemente H."/>
            <person name="Chen E.C.H."/>
            <person name="De La Providencia I."/>
            <person name="Hainaut M."/>
            <person name="Kuo A."/>
            <person name="Kohler A."/>
            <person name="Murat C."/>
            <person name="Tang N."/>
            <person name="Roy S."/>
            <person name="Loubradou J."/>
            <person name="Henrissat B."/>
            <person name="Grigoriev I.V."/>
            <person name="Corradi N."/>
            <person name="Roux C."/>
            <person name="Martin F.M."/>
        </authorList>
    </citation>
    <scope>NUCLEOTIDE SEQUENCE [LARGE SCALE GENOMIC DNA]</scope>
    <source>
        <strain evidence="1 2">DAOM 227022</strain>
    </source>
</reference>
<keyword evidence="2" id="KW-1185">Reference proteome</keyword>
<dbReference type="Proteomes" id="UP000265703">
    <property type="component" value="Unassembled WGS sequence"/>
</dbReference>
<proteinExistence type="predicted"/>
<dbReference type="EMBL" id="QKYT01000164">
    <property type="protein sequence ID" value="RIA91035.1"/>
    <property type="molecule type" value="Genomic_DNA"/>
</dbReference>
<evidence type="ECO:0000313" key="2">
    <source>
        <dbReference type="Proteomes" id="UP000265703"/>
    </source>
</evidence>
<organism evidence="1 2">
    <name type="scientific">Glomus cerebriforme</name>
    <dbReference type="NCBI Taxonomy" id="658196"/>
    <lineage>
        <taxon>Eukaryota</taxon>
        <taxon>Fungi</taxon>
        <taxon>Fungi incertae sedis</taxon>
        <taxon>Mucoromycota</taxon>
        <taxon>Glomeromycotina</taxon>
        <taxon>Glomeromycetes</taxon>
        <taxon>Glomerales</taxon>
        <taxon>Glomeraceae</taxon>
        <taxon>Glomus</taxon>
    </lineage>
</organism>
<gene>
    <name evidence="1" type="ORF">C1645_822610</name>
</gene>
<comment type="caution">
    <text evidence="1">The sequence shown here is derived from an EMBL/GenBank/DDBJ whole genome shotgun (WGS) entry which is preliminary data.</text>
</comment>
<protein>
    <submittedName>
        <fullName evidence="1">Uncharacterized protein</fullName>
    </submittedName>
</protein>
<accession>A0A397T408</accession>